<protein>
    <recommendedName>
        <fullName evidence="2">NACHT domain-containing protein</fullName>
    </recommendedName>
</protein>
<sequence>MSPSSRPRRRRTHAPQSIDRSTVWGDVFQVQSDNVEVRGDVVLATAPAPQHQAMLGWARALADSVRRQEADVRVRLLADDAAPKAADLQFQRADLELVRWRDDGGPGSGSLTTITDFYRSLHRGRLVVLGDAGAGKTVLVMQLLLDLLDAQEQVPDERGCGVPVRLSLPSFEDPRLASPEVPATTVAELLDEWIVRQISGEAHPLNRRQARQLVQAGWVLPILDGLDEMDPEGQDPTRALAVVRALNTPGHHAQQPVVVTCRTDLYRRLERSVGALTRRGEVPVLQDATAITVQPLDPDRVRQHLAYRFPARRPGAEVEDRWRPVTAHVAEHPGSPLARLLRETTAQYQRPGATYSETDVRQWLGTLARHLARDRQRGRSGTDFYAHQLWRVTGSRLPHVLSVVVQGVLTTLLVLLAWVQYHGNTGYWVPPYPAGRALLVAGVGVIGWVVVRSGRTAGRLRGLATSLLRGSSGRTRFLVAVGCLVVGLAISSAYGLWFSQGYGPRIGNAYGLAFVSVALIIAGEFAVAHRPAAVSRPSQLLRRALAFQVVLLACYGLAVSGAFGAANLAAYPWLSWTAFSDGAVFGLCVGLAIGIGRTCDSAWTLYAAAVVVLIARHQFPPRRLGPFLDWAYEAGLLRLSGIAIQFRHHALQDWISRDTTRPDTGR</sequence>
<keyword evidence="1" id="KW-0472">Membrane</keyword>
<feature type="transmembrane region" description="Helical" evidence="1">
    <location>
        <begin position="400"/>
        <end position="421"/>
    </location>
</feature>
<name>A0A853AS21_9PSEU</name>
<organism evidence="3 4">
    <name type="scientific">Saccharopolyspora hordei</name>
    <dbReference type="NCBI Taxonomy" id="1838"/>
    <lineage>
        <taxon>Bacteria</taxon>
        <taxon>Bacillati</taxon>
        <taxon>Actinomycetota</taxon>
        <taxon>Actinomycetes</taxon>
        <taxon>Pseudonocardiales</taxon>
        <taxon>Pseudonocardiaceae</taxon>
        <taxon>Saccharopolyspora</taxon>
    </lineage>
</organism>
<dbReference type="RefSeq" id="WP_179721991.1">
    <property type="nucleotide sequence ID" value="NZ_BAABFH010000001.1"/>
</dbReference>
<dbReference type="InterPro" id="IPR007111">
    <property type="entry name" value="NACHT_NTPase"/>
</dbReference>
<keyword evidence="4" id="KW-1185">Reference proteome</keyword>
<evidence type="ECO:0000313" key="4">
    <source>
        <dbReference type="Proteomes" id="UP000587002"/>
    </source>
</evidence>
<comment type="caution">
    <text evidence="3">The sequence shown here is derived from an EMBL/GenBank/DDBJ whole genome shotgun (WGS) entry which is preliminary data.</text>
</comment>
<reference evidence="3 4" key="1">
    <citation type="submission" date="2020-07" db="EMBL/GenBank/DDBJ databases">
        <title>Sequencing the genomes of 1000 actinobacteria strains.</title>
        <authorList>
            <person name="Klenk H.-P."/>
        </authorList>
    </citation>
    <scope>NUCLEOTIDE SEQUENCE [LARGE SCALE GENOMIC DNA]</scope>
    <source>
        <strain evidence="3 4">DSM 44065</strain>
    </source>
</reference>
<feature type="transmembrane region" description="Helical" evidence="1">
    <location>
        <begin position="509"/>
        <end position="528"/>
    </location>
</feature>
<dbReference type="Proteomes" id="UP000587002">
    <property type="component" value="Unassembled WGS sequence"/>
</dbReference>
<evidence type="ECO:0000256" key="1">
    <source>
        <dbReference type="SAM" id="Phobius"/>
    </source>
</evidence>
<gene>
    <name evidence="3" type="ORF">HNR68_003260</name>
</gene>
<feature type="transmembrane region" description="Helical" evidence="1">
    <location>
        <begin position="433"/>
        <end position="451"/>
    </location>
</feature>
<evidence type="ECO:0000259" key="2">
    <source>
        <dbReference type="Pfam" id="PF05729"/>
    </source>
</evidence>
<dbReference type="Gene3D" id="3.40.50.300">
    <property type="entry name" value="P-loop containing nucleotide triphosphate hydrolases"/>
    <property type="match status" value="1"/>
</dbReference>
<feature type="transmembrane region" description="Helical" evidence="1">
    <location>
        <begin position="602"/>
        <end position="619"/>
    </location>
</feature>
<keyword evidence="1" id="KW-1133">Transmembrane helix</keyword>
<feature type="domain" description="NACHT" evidence="2">
    <location>
        <begin position="126"/>
        <end position="304"/>
    </location>
</feature>
<accession>A0A853AS21</accession>
<feature type="transmembrane region" description="Helical" evidence="1">
    <location>
        <begin position="549"/>
        <end position="570"/>
    </location>
</feature>
<proteinExistence type="predicted"/>
<dbReference type="SUPFAM" id="SSF52540">
    <property type="entry name" value="P-loop containing nucleoside triphosphate hydrolases"/>
    <property type="match status" value="1"/>
</dbReference>
<dbReference type="AlphaFoldDB" id="A0A853AS21"/>
<dbReference type="Pfam" id="PF05729">
    <property type="entry name" value="NACHT"/>
    <property type="match status" value="1"/>
</dbReference>
<keyword evidence="1" id="KW-0812">Transmembrane</keyword>
<evidence type="ECO:0000313" key="3">
    <source>
        <dbReference type="EMBL" id="NYI84630.1"/>
    </source>
</evidence>
<feature type="transmembrane region" description="Helical" evidence="1">
    <location>
        <begin position="477"/>
        <end position="497"/>
    </location>
</feature>
<dbReference type="EMBL" id="JACCFJ010000001">
    <property type="protein sequence ID" value="NYI84630.1"/>
    <property type="molecule type" value="Genomic_DNA"/>
</dbReference>
<dbReference type="InterPro" id="IPR027417">
    <property type="entry name" value="P-loop_NTPase"/>
</dbReference>
<feature type="transmembrane region" description="Helical" evidence="1">
    <location>
        <begin position="576"/>
        <end position="595"/>
    </location>
</feature>